<comment type="similarity">
    <text evidence="3 10">Belongs to the PEPCase type 1 family.</text>
</comment>
<evidence type="ECO:0000256" key="9">
    <source>
        <dbReference type="ARBA" id="ARBA00048995"/>
    </source>
</evidence>
<dbReference type="PROSITE" id="PS00781">
    <property type="entry name" value="PEPCASE_1"/>
    <property type="match status" value="1"/>
</dbReference>
<reference evidence="14" key="1">
    <citation type="submission" date="2016-10" db="EMBL/GenBank/DDBJ databases">
        <authorList>
            <person name="Varghese N."/>
            <person name="Submissions S."/>
        </authorList>
    </citation>
    <scope>NUCLEOTIDE SEQUENCE [LARGE SCALE GENOMIC DNA]</scope>
    <source>
        <strain evidence="14">CGMCC 1.10971</strain>
    </source>
</reference>
<dbReference type="OrthoDB" id="9768133at2"/>
<keyword evidence="14" id="KW-1185">Reference proteome</keyword>
<dbReference type="PANTHER" id="PTHR30523">
    <property type="entry name" value="PHOSPHOENOLPYRUVATE CARBOXYLASE"/>
    <property type="match status" value="1"/>
</dbReference>
<dbReference type="PRINTS" id="PR00150">
    <property type="entry name" value="PEPCARBXLASE"/>
</dbReference>
<dbReference type="GO" id="GO:0008964">
    <property type="term" value="F:phosphoenolpyruvate carboxylase activity"/>
    <property type="evidence" value="ECO:0007669"/>
    <property type="project" value="UniProtKB-UniRule"/>
</dbReference>
<evidence type="ECO:0000256" key="7">
    <source>
        <dbReference type="ARBA" id="ARBA00023239"/>
    </source>
</evidence>
<sequence length="870" mass="98702">MNDLHEALRDDVRMLGDSLGQTIEKHLGKKFLEKIERVRKLAKAGRHGTEKDRDNLLTELKGLSEDEMLPVARGFTQFLNLANIAEEHHRVRRHQEICDLEAADSYVQLLKRLKKEGIGVTQIQQTLAEMQVDLVLTAHPTEVNRRTLIQKYDAITDCLRGLDRGESEQHRLKELISQIWHTNEIRQVRPTPIDEAKWGFAVIENSLWEAVPTFLKRLDEQTHAILGQGLPLDCSPIRFSSWMGGDRDGNPNVTAVVTEEVLMLSRWMAADLYVRDIDVLRAELSMYNCNQELRQRVGDAPEPYRQLLGEVRDSLVCTQRWIKERLDQESEVSSVLCPMLTPDKLLEPLMLCHRSLVECGMEIIAEGPLEDIIRRVGCFGMTLVRLDIRQSSDRHAQVFEEISQFYGLGSYIHWTEEGRQAFLLKELQSKRPLIPRGWHPSPEVQEVLDTCKVVAEADPASLGSYVISMASHPSDVLSVILLLREMGISHDMRVVPLFETLDDLDSARDCVDALLSVPWYKQYTHGHQEVMIGYSDSSKDAGQLAAAWGQFKAQEALTELCQAHDVHLTLFHGRGGTVGRGGGPSHTAILAQPPGSVDRSLRVTEQGEMIRFKFGIPELAVRNLELYTGAVLAATLSPEPSPKNVWRDQMEKMAETGLQAYRSVVRHDAQFVPYFRAVTPEQELSKLPLGSRPAKRKADGGVESLRAIPWIFAWTQIRLMLPAWLGSDTALEAAVRNNELPLLHDMYAKWPFFRSYVDMLEMVLAKSDTRLTEYYESRLVSDELKVLGSSLRHRLSVAVEKVLDIKQRKELLVDNPVIQQSIDVRNPYIDPLHFLQAELLYRDRNHPDQRLEQALMVTMAGISAGMRNTG</sequence>
<dbReference type="GO" id="GO:0000287">
    <property type="term" value="F:magnesium ion binding"/>
    <property type="evidence" value="ECO:0007669"/>
    <property type="project" value="UniProtKB-UniRule"/>
</dbReference>
<dbReference type="Pfam" id="PF00311">
    <property type="entry name" value="PEPcase"/>
    <property type="match status" value="1"/>
</dbReference>
<dbReference type="GO" id="GO:0006099">
    <property type="term" value="P:tricarboxylic acid cycle"/>
    <property type="evidence" value="ECO:0007669"/>
    <property type="project" value="InterPro"/>
</dbReference>
<dbReference type="InterPro" id="IPR021135">
    <property type="entry name" value="PEP_COase"/>
</dbReference>
<evidence type="ECO:0000256" key="3">
    <source>
        <dbReference type="ARBA" id="ARBA00008346"/>
    </source>
</evidence>
<dbReference type="Gene3D" id="1.20.1440.90">
    <property type="entry name" value="Phosphoenolpyruvate/pyruvate domain"/>
    <property type="match status" value="1"/>
</dbReference>
<keyword evidence="7 10" id="KW-0456">Lyase</keyword>
<dbReference type="InterPro" id="IPR015813">
    <property type="entry name" value="Pyrv/PenolPyrv_kinase-like_dom"/>
</dbReference>
<organism evidence="13 14">
    <name type="scientific">Neptunomonas qingdaonensis</name>
    <dbReference type="NCBI Taxonomy" id="1045558"/>
    <lineage>
        <taxon>Bacteria</taxon>
        <taxon>Pseudomonadati</taxon>
        <taxon>Pseudomonadota</taxon>
        <taxon>Gammaproteobacteria</taxon>
        <taxon>Oceanospirillales</taxon>
        <taxon>Oceanospirillaceae</taxon>
        <taxon>Neptunomonas</taxon>
    </lineage>
</organism>
<dbReference type="AlphaFoldDB" id="A0A1I2RYX3"/>
<dbReference type="InterPro" id="IPR018129">
    <property type="entry name" value="PEP_COase_Lys_AS"/>
</dbReference>
<feature type="active site" evidence="10 12">
    <location>
        <position position="539"/>
    </location>
</feature>
<dbReference type="SUPFAM" id="SSF51621">
    <property type="entry name" value="Phosphoenolpyruvate/pyruvate domain"/>
    <property type="match status" value="1"/>
</dbReference>
<dbReference type="PANTHER" id="PTHR30523:SF6">
    <property type="entry name" value="PHOSPHOENOLPYRUVATE CARBOXYLASE"/>
    <property type="match status" value="1"/>
</dbReference>
<dbReference type="GO" id="GO:0006107">
    <property type="term" value="P:oxaloacetate metabolic process"/>
    <property type="evidence" value="ECO:0007669"/>
    <property type="project" value="UniProtKB-UniRule"/>
</dbReference>
<dbReference type="GO" id="GO:0015977">
    <property type="term" value="P:carbon fixation"/>
    <property type="evidence" value="ECO:0007669"/>
    <property type="project" value="UniProtKB-UniRule"/>
</dbReference>
<dbReference type="NCBIfam" id="NF000584">
    <property type="entry name" value="PRK00009.1"/>
    <property type="match status" value="1"/>
</dbReference>
<comment type="cofactor">
    <cofactor evidence="1 10">
        <name>Mg(2+)</name>
        <dbReference type="ChEBI" id="CHEBI:18420"/>
    </cofactor>
</comment>
<dbReference type="RefSeq" id="WP_090728193.1">
    <property type="nucleotide sequence ID" value="NZ_FOOU01000007.1"/>
</dbReference>
<comment type="subunit">
    <text evidence="10">Homotetramer.</text>
</comment>
<keyword evidence="6 10" id="KW-0460">Magnesium</keyword>
<evidence type="ECO:0000313" key="13">
    <source>
        <dbReference type="EMBL" id="SFG45690.1"/>
    </source>
</evidence>
<evidence type="ECO:0000256" key="10">
    <source>
        <dbReference type="HAMAP-Rule" id="MF_00595"/>
    </source>
</evidence>
<dbReference type="EC" id="4.1.1.31" evidence="4 10"/>
<proteinExistence type="inferred from homology"/>
<feature type="active site" evidence="10 11">
    <location>
        <position position="139"/>
    </location>
</feature>
<evidence type="ECO:0000256" key="1">
    <source>
        <dbReference type="ARBA" id="ARBA00001946"/>
    </source>
</evidence>
<name>A0A1I2RYX3_9GAMM</name>
<evidence type="ECO:0000256" key="12">
    <source>
        <dbReference type="PROSITE-ProRule" id="PRU10112"/>
    </source>
</evidence>
<dbReference type="GO" id="GO:0005829">
    <property type="term" value="C:cytosol"/>
    <property type="evidence" value="ECO:0007669"/>
    <property type="project" value="TreeGrafter"/>
</dbReference>
<evidence type="ECO:0000256" key="11">
    <source>
        <dbReference type="PROSITE-ProRule" id="PRU10111"/>
    </source>
</evidence>
<accession>A0A1I2RYX3</accession>
<keyword evidence="13" id="KW-0670">Pyruvate</keyword>
<keyword evidence="8 10" id="KW-0120">Carbon dioxide fixation</keyword>
<comment type="function">
    <text evidence="2 10">Forms oxaloacetate, a four-carbon dicarboxylic acid source for the tricarboxylic acid cycle.</text>
</comment>
<dbReference type="InterPro" id="IPR033129">
    <property type="entry name" value="PEPCASE_His_AS"/>
</dbReference>
<evidence type="ECO:0000256" key="6">
    <source>
        <dbReference type="ARBA" id="ARBA00022842"/>
    </source>
</evidence>
<evidence type="ECO:0000256" key="2">
    <source>
        <dbReference type="ARBA" id="ARBA00003670"/>
    </source>
</evidence>
<dbReference type="HAMAP" id="MF_00595">
    <property type="entry name" value="PEPcase_type1"/>
    <property type="match status" value="1"/>
</dbReference>
<dbReference type="InterPro" id="IPR022805">
    <property type="entry name" value="PEP_COase_bac/pln-type"/>
</dbReference>
<protein>
    <recommendedName>
        <fullName evidence="5 10">Phosphoenolpyruvate carboxylase</fullName>
        <shortName evidence="10">PEPC</shortName>
        <shortName evidence="10">PEPCase</shortName>
        <ecNumber evidence="4 10">4.1.1.31</ecNumber>
    </recommendedName>
</protein>
<dbReference type="EMBL" id="FOOU01000007">
    <property type="protein sequence ID" value="SFG45690.1"/>
    <property type="molecule type" value="Genomic_DNA"/>
</dbReference>
<dbReference type="STRING" id="1045558.SAMN05216175_10728"/>
<evidence type="ECO:0000256" key="5">
    <source>
        <dbReference type="ARBA" id="ARBA00022419"/>
    </source>
</evidence>
<evidence type="ECO:0000256" key="8">
    <source>
        <dbReference type="ARBA" id="ARBA00023300"/>
    </source>
</evidence>
<comment type="catalytic activity">
    <reaction evidence="9 10">
        <text>oxaloacetate + phosphate = phosphoenolpyruvate + hydrogencarbonate</text>
        <dbReference type="Rhea" id="RHEA:28370"/>
        <dbReference type="ChEBI" id="CHEBI:16452"/>
        <dbReference type="ChEBI" id="CHEBI:17544"/>
        <dbReference type="ChEBI" id="CHEBI:43474"/>
        <dbReference type="ChEBI" id="CHEBI:58702"/>
        <dbReference type="EC" id="4.1.1.31"/>
    </reaction>
</comment>
<evidence type="ECO:0000313" key="14">
    <source>
        <dbReference type="Proteomes" id="UP000198623"/>
    </source>
</evidence>
<evidence type="ECO:0000256" key="4">
    <source>
        <dbReference type="ARBA" id="ARBA00012305"/>
    </source>
</evidence>
<dbReference type="Proteomes" id="UP000198623">
    <property type="component" value="Unassembled WGS sequence"/>
</dbReference>
<gene>
    <name evidence="10" type="primary">ppc</name>
    <name evidence="13" type="ORF">SAMN05216175_10728</name>
</gene>
<dbReference type="PROSITE" id="PS00393">
    <property type="entry name" value="PEPCASE_2"/>
    <property type="match status" value="1"/>
</dbReference>